<sequence>MDLKRFFLVSFHLLVGVTIVVLIDPCDDSFLSSYGRESLSSEYIHTTAATCDMFWPNKTWNFRNTFVGLNTTQSCPAMKHCSNLYSLWMMGTLPVSNDIVPKLFCETEATGCCKNVNNTTIKVRKCSLLRVYFHRNSTGCDKAFCFERPDGDHVPMRNSSVATVSPINIGNETNASGQTSSDHIPDWSIAMLIAAIMYLIILVIVFLRQRINRKIHVVDDKAEKIIQARKNRIAK</sequence>
<feature type="transmembrane region" description="Helical" evidence="1">
    <location>
        <begin position="187"/>
        <end position="207"/>
    </location>
</feature>
<keyword evidence="1" id="KW-0812">Transmembrane</keyword>
<reference evidence="3" key="1">
    <citation type="submission" date="2022-08" db="UniProtKB">
        <authorList>
            <consortium name="EnsemblMetazoa"/>
        </authorList>
    </citation>
    <scope>IDENTIFICATION</scope>
    <source>
        <strain evidence="3">05x7-T-G4-1.051#20</strain>
    </source>
</reference>
<dbReference type="OrthoDB" id="5963120at2759"/>
<dbReference type="EnsemblMetazoa" id="G24284.4">
    <property type="protein sequence ID" value="G24284.4:cds"/>
    <property type="gene ID" value="G24284"/>
</dbReference>
<feature type="signal peptide" evidence="2">
    <location>
        <begin position="1"/>
        <end position="22"/>
    </location>
</feature>
<protein>
    <submittedName>
        <fullName evidence="3">Uncharacterized protein</fullName>
    </submittedName>
</protein>
<evidence type="ECO:0000313" key="3">
    <source>
        <dbReference type="EnsemblMetazoa" id="G24284.4:cds"/>
    </source>
</evidence>
<dbReference type="AlphaFoldDB" id="A0A8W8KKI7"/>
<keyword evidence="2" id="KW-0732">Signal</keyword>
<keyword evidence="1" id="KW-0472">Membrane</keyword>
<keyword evidence="4" id="KW-1185">Reference proteome</keyword>
<organism evidence="3 4">
    <name type="scientific">Magallana gigas</name>
    <name type="common">Pacific oyster</name>
    <name type="synonym">Crassostrea gigas</name>
    <dbReference type="NCBI Taxonomy" id="29159"/>
    <lineage>
        <taxon>Eukaryota</taxon>
        <taxon>Metazoa</taxon>
        <taxon>Spiralia</taxon>
        <taxon>Lophotrochozoa</taxon>
        <taxon>Mollusca</taxon>
        <taxon>Bivalvia</taxon>
        <taxon>Autobranchia</taxon>
        <taxon>Pteriomorphia</taxon>
        <taxon>Ostreida</taxon>
        <taxon>Ostreoidea</taxon>
        <taxon>Ostreidae</taxon>
        <taxon>Magallana</taxon>
    </lineage>
</organism>
<keyword evidence="1" id="KW-1133">Transmembrane helix</keyword>
<proteinExistence type="predicted"/>
<evidence type="ECO:0000313" key="4">
    <source>
        <dbReference type="Proteomes" id="UP000005408"/>
    </source>
</evidence>
<evidence type="ECO:0000256" key="1">
    <source>
        <dbReference type="SAM" id="Phobius"/>
    </source>
</evidence>
<evidence type="ECO:0000256" key="2">
    <source>
        <dbReference type="SAM" id="SignalP"/>
    </source>
</evidence>
<dbReference type="Proteomes" id="UP000005408">
    <property type="component" value="Unassembled WGS sequence"/>
</dbReference>
<name>A0A8W8KKI7_MAGGI</name>
<accession>A0A8W8KKI7</accession>
<feature type="chain" id="PRO_5036476233" evidence="2">
    <location>
        <begin position="23"/>
        <end position="235"/>
    </location>
</feature>